<evidence type="ECO:0000313" key="2">
    <source>
        <dbReference type="Proteomes" id="UP001259420"/>
    </source>
</evidence>
<proteinExistence type="predicted"/>
<evidence type="ECO:0000313" key="1">
    <source>
        <dbReference type="EMBL" id="MDR6606322.1"/>
    </source>
</evidence>
<dbReference type="EMBL" id="JAVDSD010000002">
    <property type="protein sequence ID" value="MDR6606322.1"/>
    <property type="molecule type" value="Genomic_DNA"/>
</dbReference>
<organism evidence="1 2">
    <name type="scientific">Pseudomonas synxantha</name>
    <dbReference type="NCBI Taxonomy" id="47883"/>
    <lineage>
        <taxon>Bacteria</taxon>
        <taxon>Pseudomonadati</taxon>
        <taxon>Pseudomonadota</taxon>
        <taxon>Gammaproteobacteria</taxon>
        <taxon>Pseudomonadales</taxon>
        <taxon>Pseudomonadaceae</taxon>
        <taxon>Pseudomonas</taxon>
    </lineage>
</organism>
<reference evidence="1" key="1">
    <citation type="submission" date="2023-07" db="EMBL/GenBank/DDBJ databases">
        <title>Sorghum-associated microbial communities from plants grown in Nebraska, USA.</title>
        <authorList>
            <person name="Schachtman D."/>
        </authorList>
    </citation>
    <scope>NUCLEOTIDE SEQUENCE</scope>
    <source>
        <strain evidence="1">BE46</strain>
    </source>
</reference>
<protein>
    <submittedName>
        <fullName evidence="1">Uncharacterized protein</fullName>
    </submittedName>
</protein>
<keyword evidence="2" id="KW-1185">Reference proteome</keyword>
<gene>
    <name evidence="1" type="ORF">J2X87_001387</name>
</gene>
<name>A0ACC6JIG7_9PSED</name>
<accession>A0ACC6JIG7</accession>
<dbReference type="Proteomes" id="UP001259420">
    <property type="component" value="Unassembled WGS sequence"/>
</dbReference>
<comment type="caution">
    <text evidence="1">The sequence shown here is derived from an EMBL/GenBank/DDBJ whole genome shotgun (WGS) entry which is preliminary data.</text>
</comment>
<sequence length="40" mass="4707">MMDSQPHRSSPNPCTFRALLMTPLPRKRTLRRTANQRARL</sequence>